<accession>A0A3P6QAM5</accession>
<feature type="region of interest" description="Disordered" evidence="1">
    <location>
        <begin position="77"/>
        <end position="120"/>
    </location>
</feature>
<evidence type="ECO:0000256" key="1">
    <source>
        <dbReference type="SAM" id="MobiDB-lite"/>
    </source>
</evidence>
<sequence length="294" mass="34005">MLARAVHCLTCPVKAFTTLTVMSPRRLFGAILLLFIISTASLKRNPSEGDRFNHPRGDFARSTGVTNFRPHFNNFGEHGVARNGSTQRSPDPSFHRGIKSGIGDHTHREPAGKLSGDTNTNKWQYKKFNRESTDKPVVKRAAFAWPERQPFDLRMERRLHPHPHFGHFRNEAIYRFRGPAFHAFEADRMRPDVRGGGPFEEAQIWKWHLGFRGPETGREMRKIPVKGEKDEVEEGRVQEPVEREEERESVQRDVEGSRTWEESREPRGDSPAPSHEDRADERSQEHYSKPLHSW</sequence>
<dbReference type="EMBL" id="UYRU01004260">
    <property type="protein sequence ID" value="VDK37175.1"/>
    <property type="molecule type" value="Genomic_DNA"/>
</dbReference>
<evidence type="ECO:0000313" key="2">
    <source>
        <dbReference type="EMBL" id="VDK37175.1"/>
    </source>
</evidence>
<gene>
    <name evidence="2" type="ORF">DILT_LOCUS838</name>
</gene>
<name>A0A3P6QAM5_DIBLA</name>
<dbReference type="Proteomes" id="UP000281553">
    <property type="component" value="Unassembled WGS sequence"/>
</dbReference>
<keyword evidence="3" id="KW-1185">Reference proteome</keyword>
<organism evidence="2 3">
    <name type="scientific">Dibothriocephalus latus</name>
    <name type="common">Fish tapeworm</name>
    <name type="synonym">Diphyllobothrium latum</name>
    <dbReference type="NCBI Taxonomy" id="60516"/>
    <lineage>
        <taxon>Eukaryota</taxon>
        <taxon>Metazoa</taxon>
        <taxon>Spiralia</taxon>
        <taxon>Lophotrochozoa</taxon>
        <taxon>Platyhelminthes</taxon>
        <taxon>Cestoda</taxon>
        <taxon>Eucestoda</taxon>
        <taxon>Diphyllobothriidea</taxon>
        <taxon>Diphyllobothriidae</taxon>
        <taxon>Dibothriocephalus</taxon>
    </lineage>
</organism>
<protein>
    <submittedName>
        <fullName evidence="2">Uncharacterized protein</fullName>
    </submittedName>
</protein>
<proteinExistence type="predicted"/>
<feature type="compositionally biased region" description="Basic and acidic residues" evidence="1">
    <location>
        <begin position="102"/>
        <end position="111"/>
    </location>
</feature>
<feature type="compositionally biased region" description="Basic and acidic residues" evidence="1">
    <location>
        <begin position="218"/>
        <end position="288"/>
    </location>
</feature>
<feature type="region of interest" description="Disordered" evidence="1">
    <location>
        <begin position="218"/>
        <end position="294"/>
    </location>
</feature>
<reference evidence="2 3" key="1">
    <citation type="submission" date="2018-11" db="EMBL/GenBank/DDBJ databases">
        <authorList>
            <consortium name="Pathogen Informatics"/>
        </authorList>
    </citation>
    <scope>NUCLEOTIDE SEQUENCE [LARGE SCALE GENOMIC DNA]</scope>
</reference>
<evidence type="ECO:0000313" key="3">
    <source>
        <dbReference type="Proteomes" id="UP000281553"/>
    </source>
</evidence>
<dbReference type="AlphaFoldDB" id="A0A3P6QAM5"/>